<evidence type="ECO:0000313" key="2">
    <source>
        <dbReference type="EMBL" id="PRZ44894.1"/>
    </source>
</evidence>
<proteinExistence type="predicted"/>
<reference evidence="2 3" key="1">
    <citation type="submission" date="2018-03" db="EMBL/GenBank/DDBJ databases">
        <title>Genomic Encyclopedia of Archaeal and Bacterial Type Strains, Phase II (KMG-II): from individual species to whole genera.</title>
        <authorList>
            <person name="Goeker M."/>
        </authorList>
    </citation>
    <scope>NUCLEOTIDE SEQUENCE [LARGE SCALE GENOMIC DNA]</scope>
    <source>
        <strain evidence="2 3">DSM 25328</strain>
    </source>
</reference>
<sequence>MRPILFIVPALASLLATGAVAQDLAVRDCRADSASILPMVPAGHDAITAHATDDLLGPSIFQRHSTTRDGVDFTIETRRFDDYDAQLPAYLGCETPYMRVTHAQMTLLAEQTEAQDKTRMVPVFFYGWSNGADALVARDFDALSDLSGRAVATTPARLDFALQLALDAETMPDIRLVDTPAESFAQDAGLPFAIMSTPRAEVLTAGGVGTGAEGSVAGAQQLVTTTSANRVIGDLLVVRADYLEQNSDKVRATVRALLKAEELFREDAKKQVVDFQRAAEMVLGDAALEDEMQTLWRGVETVGLNGQVDWSTASAPRSFRSVVNSGQTAMVKAGLIPSAVALTDPPLDYATLGDNIWDKRRVKASGFDQDAATAAIKAMSNDDIAESTIAAVTILFEPNQAQFPIEDYRTAFEEALDKSQIYAGAILSIEAHSSYLGYLKGVLKQDWPPTRQKRELASLRNTSTARALAVRDALVETAATLGYDIDNSQITINGRGIEDPLGGFCNDLPCPPKTEEEWQNSRRVVFRVIGMESEAEVFTPLNEW</sequence>
<dbReference type="Proteomes" id="UP000237718">
    <property type="component" value="Unassembled WGS sequence"/>
</dbReference>
<dbReference type="Gene3D" id="3.30.1330.60">
    <property type="entry name" value="OmpA-like domain"/>
    <property type="match status" value="1"/>
</dbReference>
<evidence type="ECO:0008006" key="4">
    <source>
        <dbReference type="Google" id="ProtNLM"/>
    </source>
</evidence>
<dbReference type="InterPro" id="IPR036737">
    <property type="entry name" value="OmpA-like_sf"/>
</dbReference>
<evidence type="ECO:0000313" key="3">
    <source>
        <dbReference type="Proteomes" id="UP000237718"/>
    </source>
</evidence>
<organism evidence="2 3">
    <name type="scientific">Tritonibacter scottomollicae</name>
    <name type="common">Epibacterium scottomollicae</name>
    <dbReference type="NCBI Taxonomy" id="483013"/>
    <lineage>
        <taxon>Bacteria</taxon>
        <taxon>Pseudomonadati</taxon>
        <taxon>Pseudomonadota</taxon>
        <taxon>Alphaproteobacteria</taxon>
        <taxon>Rhodobacterales</taxon>
        <taxon>Paracoccaceae</taxon>
        <taxon>Tritonibacter</taxon>
    </lineage>
</organism>
<comment type="caution">
    <text evidence="2">The sequence shown here is derived from an EMBL/GenBank/DDBJ whole genome shotgun (WGS) entry which is preliminary data.</text>
</comment>
<dbReference type="SUPFAM" id="SSF53850">
    <property type="entry name" value="Periplasmic binding protein-like II"/>
    <property type="match status" value="1"/>
</dbReference>
<dbReference type="RefSeq" id="WP_133166759.1">
    <property type="nucleotide sequence ID" value="NZ_PVUF01000019.1"/>
</dbReference>
<keyword evidence="1" id="KW-0732">Signal</keyword>
<dbReference type="OrthoDB" id="9815602at2"/>
<dbReference type="Gene3D" id="3.40.190.10">
    <property type="entry name" value="Periplasmic binding protein-like II"/>
    <property type="match status" value="1"/>
</dbReference>
<gene>
    <name evidence="2" type="ORF">CLV89_1196</name>
</gene>
<feature type="signal peptide" evidence="1">
    <location>
        <begin position="1"/>
        <end position="21"/>
    </location>
</feature>
<protein>
    <recommendedName>
        <fullName evidence="4">OmpA family protein</fullName>
    </recommendedName>
</protein>
<evidence type="ECO:0000256" key="1">
    <source>
        <dbReference type="SAM" id="SignalP"/>
    </source>
</evidence>
<accession>A0A2T1A8M0</accession>
<dbReference type="EMBL" id="PVUF01000019">
    <property type="protein sequence ID" value="PRZ44894.1"/>
    <property type="molecule type" value="Genomic_DNA"/>
</dbReference>
<name>A0A2T1A8M0_TRISK</name>
<feature type="chain" id="PRO_5015437195" description="OmpA family protein" evidence="1">
    <location>
        <begin position="22"/>
        <end position="544"/>
    </location>
</feature>
<dbReference type="AlphaFoldDB" id="A0A2T1A8M0"/>